<protein>
    <submittedName>
        <fullName evidence="1">Uncharacterized protein</fullName>
    </submittedName>
</protein>
<organism evidence="1">
    <name type="scientific">viral metagenome</name>
    <dbReference type="NCBI Taxonomy" id="1070528"/>
    <lineage>
        <taxon>unclassified sequences</taxon>
        <taxon>metagenomes</taxon>
        <taxon>organismal metagenomes</taxon>
    </lineage>
</organism>
<proteinExistence type="predicted"/>
<accession>A0A6C0KUT9</accession>
<name>A0A6C0KUT9_9ZZZZ</name>
<reference evidence="1" key="1">
    <citation type="journal article" date="2020" name="Nature">
        <title>Giant virus diversity and host interactions through global metagenomics.</title>
        <authorList>
            <person name="Schulz F."/>
            <person name="Roux S."/>
            <person name="Paez-Espino D."/>
            <person name="Jungbluth S."/>
            <person name="Walsh D.A."/>
            <person name="Denef V.J."/>
            <person name="McMahon K.D."/>
            <person name="Konstantinidis K.T."/>
            <person name="Eloe-Fadrosh E.A."/>
            <person name="Kyrpides N.C."/>
            <person name="Woyke T."/>
        </authorList>
    </citation>
    <scope>NUCLEOTIDE SEQUENCE</scope>
    <source>
        <strain evidence="1">GVMAG-S-3300013094-109</strain>
    </source>
</reference>
<dbReference type="AlphaFoldDB" id="A0A6C0KUT9"/>
<sequence>MESKQSNQFILFRKDDEEITDDIEPVKAISRITSNQKNYCIIHKVILNGNIDIYITYKKNKEGQYEFLRGFMYKNNCEFQITSCPIYSSLQIGSFGYDNIMICYYNSTPL</sequence>
<evidence type="ECO:0000313" key="1">
    <source>
        <dbReference type="EMBL" id="QHU21349.1"/>
    </source>
</evidence>
<dbReference type="EMBL" id="MN740989">
    <property type="protein sequence ID" value="QHU21349.1"/>
    <property type="molecule type" value="Genomic_DNA"/>
</dbReference>